<keyword evidence="9" id="KW-1185">Reference proteome</keyword>
<keyword evidence="4 6" id="KW-1133">Transmembrane helix</keyword>
<evidence type="ECO:0000256" key="1">
    <source>
        <dbReference type="ARBA" id="ARBA00004141"/>
    </source>
</evidence>
<dbReference type="RefSeq" id="WP_282356784.1">
    <property type="nucleotide sequence ID" value="NZ_JASBQV010000021.1"/>
</dbReference>
<organism evidence="8 9">
    <name type="scientific">Exiguobacterium antarcticum</name>
    <dbReference type="NCBI Taxonomy" id="132920"/>
    <lineage>
        <taxon>Bacteria</taxon>
        <taxon>Bacillati</taxon>
        <taxon>Bacillota</taxon>
        <taxon>Bacilli</taxon>
        <taxon>Bacillales</taxon>
        <taxon>Bacillales Family XII. Incertae Sedis</taxon>
        <taxon>Exiguobacterium</taxon>
    </lineage>
</organism>
<evidence type="ECO:0000256" key="5">
    <source>
        <dbReference type="ARBA" id="ARBA00023136"/>
    </source>
</evidence>
<dbReference type="InterPro" id="IPR051401">
    <property type="entry name" value="GtrA_CellWall_Glycosyl"/>
</dbReference>
<feature type="transmembrane region" description="Helical" evidence="6">
    <location>
        <begin position="33"/>
        <end position="52"/>
    </location>
</feature>
<evidence type="ECO:0000256" key="4">
    <source>
        <dbReference type="ARBA" id="ARBA00022989"/>
    </source>
</evidence>
<evidence type="ECO:0000313" key="8">
    <source>
        <dbReference type="EMBL" id="MDI3235789.1"/>
    </source>
</evidence>
<name>A0ABT6R4B3_9BACL</name>
<accession>A0ABT6R4B3</accession>
<evidence type="ECO:0000256" key="6">
    <source>
        <dbReference type="SAM" id="Phobius"/>
    </source>
</evidence>
<feature type="transmembrane region" description="Helical" evidence="6">
    <location>
        <begin position="7"/>
        <end position="27"/>
    </location>
</feature>
<reference evidence="8 9" key="1">
    <citation type="submission" date="2023-04" db="EMBL/GenBank/DDBJ databases">
        <title>Antarctic isolates genomes.</title>
        <authorList>
            <person name="Dimov S.G."/>
        </authorList>
    </citation>
    <scope>NUCLEOTIDE SEQUENCE [LARGE SCALE GENOMIC DNA]</scope>
    <source>
        <strain evidence="8 9">AL19</strain>
    </source>
</reference>
<comment type="subcellular location">
    <subcellularLocation>
        <location evidence="1">Membrane</location>
        <topology evidence="1">Multi-pass membrane protein</topology>
    </subcellularLocation>
</comment>
<feature type="transmembrane region" description="Helical" evidence="6">
    <location>
        <begin position="72"/>
        <end position="94"/>
    </location>
</feature>
<dbReference type="PANTHER" id="PTHR38459">
    <property type="entry name" value="PROPHAGE BACTOPRENOL-LINKED GLUCOSE TRANSLOCASE HOMOLOG"/>
    <property type="match status" value="1"/>
</dbReference>
<dbReference type="PANTHER" id="PTHR38459:SF1">
    <property type="entry name" value="PROPHAGE BACTOPRENOL-LINKED GLUCOSE TRANSLOCASE HOMOLOG"/>
    <property type="match status" value="1"/>
</dbReference>
<comment type="caution">
    <text evidence="8">The sequence shown here is derived from an EMBL/GenBank/DDBJ whole genome shotgun (WGS) entry which is preliminary data.</text>
</comment>
<evidence type="ECO:0000256" key="2">
    <source>
        <dbReference type="ARBA" id="ARBA00009399"/>
    </source>
</evidence>
<keyword evidence="5 6" id="KW-0472">Membrane</keyword>
<dbReference type="Proteomes" id="UP001243286">
    <property type="component" value="Unassembled WGS sequence"/>
</dbReference>
<dbReference type="Pfam" id="PF04138">
    <property type="entry name" value="GtrA_DPMS_TM"/>
    <property type="match status" value="1"/>
</dbReference>
<keyword evidence="3 6" id="KW-0812">Transmembrane</keyword>
<proteinExistence type="inferred from homology"/>
<feature type="transmembrane region" description="Helical" evidence="6">
    <location>
        <begin position="100"/>
        <end position="123"/>
    </location>
</feature>
<evidence type="ECO:0000256" key="3">
    <source>
        <dbReference type="ARBA" id="ARBA00022692"/>
    </source>
</evidence>
<dbReference type="EMBL" id="JASBQV010000021">
    <property type="protein sequence ID" value="MDI3235789.1"/>
    <property type="molecule type" value="Genomic_DNA"/>
</dbReference>
<evidence type="ECO:0000313" key="9">
    <source>
        <dbReference type="Proteomes" id="UP001243286"/>
    </source>
</evidence>
<feature type="domain" description="GtrA/DPMS transmembrane" evidence="7">
    <location>
        <begin position="7"/>
        <end position="123"/>
    </location>
</feature>
<comment type="similarity">
    <text evidence="2">Belongs to the GtrA family.</text>
</comment>
<dbReference type="InterPro" id="IPR007267">
    <property type="entry name" value="GtrA_DPMS_TM"/>
</dbReference>
<sequence>MTRKILRFLLVGLVNTLIGLGLTLLLYHGFQTGYWVATAFGNGCGIVVSYLLNRRFTFSATTSFKTDWIRFLLVVLLSYLIAYRLSLFVIDLFVPSFGGTGAILVGMVLYTVLNFIGQNYWVFKKPN</sequence>
<protein>
    <submittedName>
        <fullName evidence="8">GtrA family protein</fullName>
    </submittedName>
</protein>
<gene>
    <name evidence="8" type="ORF">QK289_12290</name>
</gene>
<evidence type="ECO:0000259" key="7">
    <source>
        <dbReference type="Pfam" id="PF04138"/>
    </source>
</evidence>